<keyword evidence="1" id="KW-0732">Signal</keyword>
<organism evidence="2">
    <name type="scientific">Oryza meridionalis</name>
    <dbReference type="NCBI Taxonomy" id="40149"/>
    <lineage>
        <taxon>Eukaryota</taxon>
        <taxon>Viridiplantae</taxon>
        <taxon>Streptophyta</taxon>
        <taxon>Embryophyta</taxon>
        <taxon>Tracheophyta</taxon>
        <taxon>Spermatophyta</taxon>
        <taxon>Magnoliopsida</taxon>
        <taxon>Liliopsida</taxon>
        <taxon>Poales</taxon>
        <taxon>Poaceae</taxon>
        <taxon>BOP clade</taxon>
        <taxon>Oryzoideae</taxon>
        <taxon>Oryzeae</taxon>
        <taxon>Oryzinae</taxon>
        <taxon>Oryza</taxon>
    </lineage>
</organism>
<reference evidence="2" key="1">
    <citation type="submission" date="2015-04" db="UniProtKB">
        <authorList>
            <consortium name="EnsemblPlants"/>
        </authorList>
    </citation>
    <scope>IDENTIFICATION</scope>
</reference>
<dbReference type="Proteomes" id="UP000008021">
    <property type="component" value="Chromosome 4"/>
</dbReference>
<accession>A0A0E0DGJ7</accession>
<proteinExistence type="predicted"/>
<feature type="chain" id="PRO_5002356864" description="Bowman-Birk serine protease inhibitors family domain-containing protein" evidence="1">
    <location>
        <begin position="25"/>
        <end position="88"/>
    </location>
</feature>
<evidence type="ECO:0000313" key="3">
    <source>
        <dbReference type="Proteomes" id="UP000008021"/>
    </source>
</evidence>
<evidence type="ECO:0008006" key="4">
    <source>
        <dbReference type="Google" id="ProtNLM"/>
    </source>
</evidence>
<name>A0A0E0DGJ7_9ORYZ</name>
<feature type="signal peptide" evidence="1">
    <location>
        <begin position="1"/>
        <end position="24"/>
    </location>
</feature>
<dbReference type="EnsemblPlants" id="OMERI04G16660.1">
    <property type="protein sequence ID" value="OMERI04G16660.1"/>
    <property type="gene ID" value="OMERI04G16660"/>
</dbReference>
<reference evidence="2" key="2">
    <citation type="submission" date="2018-05" db="EMBL/GenBank/DDBJ databases">
        <title>OmerRS3 (Oryza meridionalis Reference Sequence Version 3).</title>
        <authorList>
            <person name="Zhang J."/>
            <person name="Kudrna D."/>
            <person name="Lee S."/>
            <person name="Talag J."/>
            <person name="Welchert J."/>
            <person name="Wing R.A."/>
        </authorList>
    </citation>
    <scope>NUCLEOTIDE SEQUENCE [LARGE SCALE GENOMIC DNA]</scope>
    <source>
        <strain evidence="2">cv. OR44</strain>
    </source>
</reference>
<evidence type="ECO:0000256" key="1">
    <source>
        <dbReference type="SAM" id="SignalP"/>
    </source>
</evidence>
<dbReference type="Gramene" id="OMERI04G16660.1">
    <property type="protein sequence ID" value="OMERI04G16660.1"/>
    <property type="gene ID" value="OMERI04G16660"/>
</dbReference>
<dbReference type="HOGENOM" id="CLU_169225_0_0_1"/>
<evidence type="ECO:0000313" key="2">
    <source>
        <dbReference type="EnsemblPlants" id="OMERI04G16660.1"/>
    </source>
</evidence>
<sequence>MKTSHMMIFSLLLLMLSSSDLAMATNDGKFAVADCKTILFPAYCDDIKTCIPLCTNNSPLKPAPSQLSTVVCLDLGCQCTFCPKTARN</sequence>
<protein>
    <recommendedName>
        <fullName evidence="4">Bowman-Birk serine protease inhibitors family domain-containing protein</fullName>
    </recommendedName>
</protein>
<dbReference type="AlphaFoldDB" id="A0A0E0DGJ7"/>
<keyword evidence="3" id="KW-1185">Reference proteome</keyword>